<organism evidence="2 3">
    <name type="scientific">Burkholderia savannae</name>
    <dbReference type="NCBI Taxonomy" id="1637837"/>
    <lineage>
        <taxon>Bacteria</taxon>
        <taxon>Pseudomonadati</taxon>
        <taxon>Pseudomonadota</taxon>
        <taxon>Betaproteobacteria</taxon>
        <taxon>Burkholderiales</taxon>
        <taxon>Burkholderiaceae</taxon>
        <taxon>Burkholderia</taxon>
        <taxon>pseudomallei group</taxon>
    </lineage>
</organism>
<gene>
    <name evidence="2" type="ORF">WS72_25785</name>
</gene>
<feature type="compositionally biased region" description="Basic and acidic residues" evidence="1">
    <location>
        <begin position="19"/>
        <end position="30"/>
    </location>
</feature>
<evidence type="ECO:0000313" key="2">
    <source>
        <dbReference type="EMBL" id="KWZ38281.1"/>
    </source>
</evidence>
<evidence type="ECO:0000313" key="3">
    <source>
        <dbReference type="Proteomes" id="UP000070255"/>
    </source>
</evidence>
<dbReference type="EMBL" id="LNJQ01000004">
    <property type="protein sequence ID" value="KWZ38281.1"/>
    <property type="molecule type" value="Genomic_DNA"/>
</dbReference>
<name>A0ABR5T5D7_9BURK</name>
<dbReference type="Pfam" id="PF05954">
    <property type="entry name" value="Phage_GPD"/>
    <property type="match status" value="1"/>
</dbReference>
<sequence>MCAATASGAGETATSTNERTTRPESRDARRVARLHPQPDYRISVGGRDLSRLFAPRLVSLSISESRSDEADTIDIVLDDSKNDLDIPKRGATIKASIGWAGEPLVDKGSFVVNEVEHSGAPDIITVRARSAAMTSGMQERREKSWHRQTIGSIVHAIAGRYSLAPTVGDALAKTLIAHIDQTHESDMSFLTRLAKRYDAVMNVKDLRLLFMPIGTGQTASGKRFDVLELTRASGDSHRYHVSERENYAAVRAHYHSNGRAKRKSVIVGGENNKNVKVLPEDYATEAEARAAAQAEFKRMQRSQATMTYTLARGRAELFPEMPVVVSGFKPEIDETPWLVKRATHTIGDVGFTTALELEMRDDPTTDRHRSHFRRTSK</sequence>
<evidence type="ECO:0000256" key="1">
    <source>
        <dbReference type="SAM" id="MobiDB-lite"/>
    </source>
</evidence>
<dbReference type="RefSeq" id="WP_060822834.1">
    <property type="nucleotide sequence ID" value="NZ_LNJQ01000004.1"/>
</dbReference>
<keyword evidence="3" id="KW-1185">Reference proteome</keyword>
<reference evidence="2 3" key="1">
    <citation type="submission" date="2015-11" db="EMBL/GenBank/DDBJ databases">
        <authorList>
            <person name="Sahl J."/>
            <person name="Wagner D."/>
            <person name="Keim P."/>
        </authorList>
    </citation>
    <scope>NUCLEOTIDE SEQUENCE [LARGE SCALE GENOMIC DNA]</scope>
    <source>
        <strain evidence="2 3">BDU18</strain>
    </source>
</reference>
<feature type="region of interest" description="Disordered" evidence="1">
    <location>
        <begin position="1"/>
        <end position="37"/>
    </location>
</feature>
<feature type="compositionally biased region" description="Low complexity" evidence="1">
    <location>
        <begin position="1"/>
        <end position="16"/>
    </location>
</feature>
<dbReference type="SUPFAM" id="SSF69279">
    <property type="entry name" value="Phage tail proteins"/>
    <property type="match status" value="1"/>
</dbReference>
<proteinExistence type="predicted"/>
<protein>
    <submittedName>
        <fullName evidence="2">Late control protein</fullName>
    </submittedName>
</protein>
<accession>A0ABR5T5D7</accession>
<dbReference type="Proteomes" id="UP000070255">
    <property type="component" value="Unassembled WGS sequence"/>
</dbReference>
<comment type="caution">
    <text evidence="2">The sequence shown here is derived from an EMBL/GenBank/DDBJ whole genome shotgun (WGS) entry which is preliminary data.</text>
</comment>